<keyword evidence="4" id="KW-1185">Reference proteome</keyword>
<name>A0A1V4D8G9_9ACTN</name>
<dbReference type="EMBL" id="LAKD02000024">
    <property type="protein sequence ID" value="OPF81411.1"/>
    <property type="molecule type" value="Genomic_DNA"/>
</dbReference>
<comment type="caution">
    <text evidence="3">The sequence shown here is derived from an EMBL/GenBank/DDBJ whole genome shotgun (WGS) entry which is preliminary data.</text>
</comment>
<proteinExistence type="predicted"/>
<gene>
    <name evidence="3" type="ORF">VT50_0210090</name>
</gene>
<evidence type="ECO:0000256" key="1">
    <source>
        <dbReference type="SAM" id="MobiDB-lite"/>
    </source>
</evidence>
<evidence type="ECO:0000313" key="4">
    <source>
        <dbReference type="Proteomes" id="UP000033615"/>
    </source>
</evidence>
<feature type="domain" description="pPIWI-RE RNaseH" evidence="2">
    <location>
        <begin position="8"/>
        <end position="110"/>
    </location>
</feature>
<sequence length="161" mass="17022">MDGPTATPDTARVFWSTTPKARTFKLSVAADKLAPRINTKGKLTVDTDKAAWNPGLVELAVLGCHLGDDDSPEALALAAHQLREAPDLPDALSLPLPLHLAGLAQEYVLPTRAEEDETPSVDAAGDADPDTGAVPGFAGEPEPREEQKQLSFFPTMTAQAL</sequence>
<reference evidence="3" key="1">
    <citation type="submission" date="2016-12" db="EMBL/GenBank/DDBJ databases">
        <title>Genome sequence of Streptomyces antioxidans MUSC 164.</title>
        <authorList>
            <person name="Lee L.-H."/>
            <person name="Ser H.-L."/>
        </authorList>
    </citation>
    <scope>NUCLEOTIDE SEQUENCE [LARGE SCALE GENOMIC DNA]</scope>
    <source>
        <strain evidence="3">MUSC 164</strain>
    </source>
</reference>
<dbReference type="AlphaFoldDB" id="A0A1V4D8G9"/>
<accession>A0A1V4D8G9</accession>
<dbReference type="Proteomes" id="UP000033615">
    <property type="component" value="Unassembled WGS sequence"/>
</dbReference>
<organism evidence="3 4">
    <name type="scientific">Streptomyces antioxidans</name>
    <dbReference type="NCBI Taxonomy" id="1507734"/>
    <lineage>
        <taxon>Bacteria</taxon>
        <taxon>Bacillati</taxon>
        <taxon>Actinomycetota</taxon>
        <taxon>Actinomycetes</taxon>
        <taxon>Kitasatosporales</taxon>
        <taxon>Streptomycetaceae</taxon>
        <taxon>Streptomyces</taxon>
    </lineage>
</organism>
<protein>
    <recommendedName>
        <fullName evidence="2">pPIWI-RE RNaseH domain-containing protein</fullName>
    </recommendedName>
</protein>
<evidence type="ECO:0000259" key="2">
    <source>
        <dbReference type="Pfam" id="PF13032"/>
    </source>
</evidence>
<feature type="region of interest" description="Disordered" evidence="1">
    <location>
        <begin position="110"/>
        <end position="161"/>
    </location>
</feature>
<dbReference type="Pfam" id="PF13032">
    <property type="entry name" value="RNaseH_pPIWI_RE"/>
    <property type="match status" value="1"/>
</dbReference>
<dbReference type="InterPro" id="IPR024996">
    <property type="entry name" value="RNaseH_pPIWI_RE"/>
</dbReference>
<feature type="compositionally biased region" description="Acidic residues" evidence="1">
    <location>
        <begin position="114"/>
        <end position="129"/>
    </location>
</feature>
<evidence type="ECO:0000313" key="3">
    <source>
        <dbReference type="EMBL" id="OPF81411.1"/>
    </source>
</evidence>
<feature type="compositionally biased region" description="Polar residues" evidence="1">
    <location>
        <begin position="149"/>
        <end position="161"/>
    </location>
</feature>